<dbReference type="PANTHER" id="PTHR43283:SF3">
    <property type="entry name" value="BETA-LACTAMASE FAMILY PROTEIN (AFU_ORTHOLOGUE AFUA_5G07500)"/>
    <property type="match status" value="1"/>
</dbReference>
<dbReference type="Gene3D" id="3.40.710.10">
    <property type="entry name" value="DD-peptidase/beta-lactamase superfamily"/>
    <property type="match status" value="1"/>
</dbReference>
<evidence type="ECO:0000313" key="3">
    <source>
        <dbReference type="EMBL" id="QPQ54360.1"/>
    </source>
</evidence>
<feature type="domain" description="Beta-lactamase-related" evidence="2">
    <location>
        <begin position="29"/>
        <end position="388"/>
    </location>
</feature>
<evidence type="ECO:0000313" key="4">
    <source>
        <dbReference type="Proteomes" id="UP000594873"/>
    </source>
</evidence>
<dbReference type="Pfam" id="PF00144">
    <property type="entry name" value="Beta-lactamase"/>
    <property type="match status" value="1"/>
</dbReference>
<proteinExistence type="predicted"/>
<dbReference type="PANTHER" id="PTHR43283">
    <property type="entry name" value="BETA-LACTAMASE-RELATED"/>
    <property type="match status" value="1"/>
</dbReference>
<evidence type="ECO:0000259" key="2">
    <source>
        <dbReference type="Pfam" id="PF00144"/>
    </source>
</evidence>
<name>A0A7T2GI76_9SPHN</name>
<dbReference type="SUPFAM" id="SSF56601">
    <property type="entry name" value="beta-lactamase/transpeptidase-like"/>
    <property type="match status" value="1"/>
</dbReference>
<reference evidence="3 4" key="1">
    <citation type="submission" date="2020-11" db="EMBL/GenBank/DDBJ databases">
        <title>Genome seq and assembly of Sphingosinicella sp.</title>
        <authorList>
            <person name="Chhetri G."/>
        </authorList>
    </citation>
    <scope>NUCLEOTIDE SEQUENCE [LARGE SCALE GENOMIC DNA]</scope>
    <source>
        <strain evidence="3 4">UDD2</strain>
    </source>
</reference>
<sequence>MRAARLLALIAALAGAVPASTEPDVAPVDTALQSFVDQGALTGYAVEIWKDGALVGRSAYGKRDLATGAPMQTDTIVRAYSMTKPVTAVAMMILHDQGKWRPEDPVAKYLPELADLKVWKSLDAAGKPILVPPASQPNMAQLMSHMAGFQYDMGRGGIDDLYRRADLWGAKDNRDFLARVARLPLRYDPGTGWEYSIAMDLQGAIIERLSGMPLRDFMKRHIFDPLGMTDTDFRVPQEKLPRLATVYEWKDGKPIEVTSHPLGNDPTAMPGFASGGGGLFSTAPDYARFARMLLGKGTLDGKRIISEEAASTIMSPKLPPEILNGGYGIGLQQMRPGYEYGYNGVVVTDPQAAKVALGRGSYLWDGLATTWFWVDPEHDIVFVGMVQRIAAEGGPPLQPASQAAVKAAFFPD</sequence>
<keyword evidence="4" id="KW-1185">Reference proteome</keyword>
<organism evidence="3 4">
    <name type="scientific">Allosphingosinicella flava</name>
    <dbReference type="NCBI Taxonomy" id="2771430"/>
    <lineage>
        <taxon>Bacteria</taxon>
        <taxon>Pseudomonadati</taxon>
        <taxon>Pseudomonadota</taxon>
        <taxon>Alphaproteobacteria</taxon>
        <taxon>Sphingomonadales</taxon>
        <taxon>Sphingomonadaceae</taxon>
        <taxon>Allosphingosinicella</taxon>
    </lineage>
</organism>
<dbReference type="InterPro" id="IPR012338">
    <property type="entry name" value="Beta-lactam/transpept-like"/>
</dbReference>
<dbReference type="AlphaFoldDB" id="A0A7T2GI76"/>
<dbReference type="KEGG" id="sflv:IC614_08335"/>
<dbReference type="InterPro" id="IPR050789">
    <property type="entry name" value="Diverse_Enzym_Activities"/>
</dbReference>
<protein>
    <submittedName>
        <fullName evidence="3">Beta-lactamase family protein</fullName>
    </submittedName>
</protein>
<gene>
    <name evidence="3" type="ORF">IC614_08335</name>
</gene>
<dbReference type="Proteomes" id="UP000594873">
    <property type="component" value="Chromosome"/>
</dbReference>
<feature type="chain" id="PRO_5032933715" evidence="1">
    <location>
        <begin position="22"/>
        <end position="412"/>
    </location>
</feature>
<keyword evidence="1" id="KW-0732">Signal</keyword>
<dbReference type="RefSeq" id="WP_200970887.1">
    <property type="nucleotide sequence ID" value="NZ_CP065592.1"/>
</dbReference>
<evidence type="ECO:0000256" key="1">
    <source>
        <dbReference type="SAM" id="SignalP"/>
    </source>
</evidence>
<dbReference type="InterPro" id="IPR001466">
    <property type="entry name" value="Beta-lactam-related"/>
</dbReference>
<feature type="signal peptide" evidence="1">
    <location>
        <begin position="1"/>
        <end position="21"/>
    </location>
</feature>
<accession>A0A7T2GI76</accession>
<dbReference type="EMBL" id="CP065592">
    <property type="protein sequence ID" value="QPQ54360.1"/>
    <property type="molecule type" value="Genomic_DNA"/>
</dbReference>